<dbReference type="Gene3D" id="3.80.10.10">
    <property type="entry name" value="Ribonuclease Inhibitor"/>
    <property type="match status" value="1"/>
</dbReference>
<keyword evidence="3" id="KW-0813">Transport</keyword>
<sequence length="577" mass="63764">MDNNNNNWRGRGRGRGNNNINNRNNNRDYNQDYNNNSHGNAYNNNNNPSNISITSRLGPTNNPINDRMVHTNNSNNSNSSYPQQQQQNQRGGRAFSSNNYRGRGNRGNRNNGGGGARFNSEFVEEDISMQPNNSAGNIVTVTGYPPGSEEKVLGFITRKAKAAWEPLNIQYEQKSMYITVIDETTAESLCRMNNFNFGAATLHITRGGGNNNRGGFNRGGAAGGGAGSSGRNNNNNSNVGRSDVLAEFLQERWNPQAGFLDMDELPPTSHNISVVISRLLNEAKYLYGENLKTISFARNKLWSVVPLNKVPDMFPNLQNLSIADNDIAEFRSLDKLANRLPNLQELMLSGNPIQLNNSTEQYQQEVLRRFPSIQFLDVQPVNGGQTPQSQIQQQVDLPLPVRSHFFDNDSSRLAAQDLLSKFFPLFDTNRASLIDLYDSQAIFSVAFSNGGTYQQQNTWGSGQVKPSQRMVLGGENIIKRLLQLPPTIHDLSSADNFITDAWQTPGSQNHPVVLFLTVHGGFNEVSSGVPLSFDRSFLVAPSAPGSRAHTAGWSYVILNDSFIVRNFSSKPAALVTA</sequence>
<dbReference type="InterPro" id="IPR032710">
    <property type="entry name" value="NTF2-like_dom_sf"/>
</dbReference>
<dbReference type="Proteomes" id="UP000650833">
    <property type="component" value="Unassembled WGS sequence"/>
</dbReference>
<proteinExistence type="inferred from homology"/>
<dbReference type="PROSITE" id="PS51450">
    <property type="entry name" value="LRR"/>
    <property type="match status" value="1"/>
</dbReference>
<evidence type="ECO:0000256" key="3">
    <source>
        <dbReference type="ARBA" id="ARBA00022448"/>
    </source>
</evidence>
<dbReference type="AlphaFoldDB" id="A0A8H7VCI7"/>
<evidence type="ECO:0000256" key="1">
    <source>
        <dbReference type="ARBA" id="ARBA00004123"/>
    </source>
</evidence>
<dbReference type="InterPro" id="IPR030217">
    <property type="entry name" value="NXF_fam"/>
</dbReference>
<dbReference type="OrthoDB" id="25872at2759"/>
<evidence type="ECO:0000313" key="9">
    <source>
        <dbReference type="Proteomes" id="UP000650833"/>
    </source>
</evidence>
<dbReference type="InterPro" id="IPR040736">
    <property type="entry name" value="Mex67_RRM"/>
</dbReference>
<feature type="compositionally biased region" description="Low complexity" evidence="6">
    <location>
        <begin position="31"/>
        <end position="52"/>
    </location>
</feature>
<comment type="similarity">
    <text evidence="2">Belongs to the NXF family.</text>
</comment>
<dbReference type="Pfam" id="PF22602">
    <property type="entry name" value="NXF_NTF2"/>
    <property type="match status" value="1"/>
</dbReference>
<dbReference type="GO" id="GO:0005634">
    <property type="term" value="C:nucleus"/>
    <property type="evidence" value="ECO:0007669"/>
    <property type="project" value="UniProtKB-SubCell"/>
</dbReference>
<dbReference type="Gene3D" id="3.10.450.50">
    <property type="match status" value="1"/>
</dbReference>
<keyword evidence="4" id="KW-0509">mRNA transport</keyword>
<dbReference type="InterPro" id="IPR001611">
    <property type="entry name" value="Leu-rich_rpt"/>
</dbReference>
<evidence type="ECO:0000256" key="2">
    <source>
        <dbReference type="ARBA" id="ARBA00009285"/>
    </source>
</evidence>
<dbReference type="SUPFAM" id="SSF54427">
    <property type="entry name" value="NTF2-like"/>
    <property type="match status" value="1"/>
</dbReference>
<dbReference type="PANTHER" id="PTHR10662">
    <property type="entry name" value="NUCLEAR RNA EXPORT FACTOR"/>
    <property type="match status" value="1"/>
</dbReference>
<protein>
    <recommendedName>
        <fullName evidence="7">NTF2 domain-containing protein</fullName>
    </recommendedName>
</protein>
<feature type="compositionally biased region" description="Gly residues" evidence="6">
    <location>
        <begin position="213"/>
        <end position="228"/>
    </location>
</feature>
<dbReference type="PANTHER" id="PTHR10662:SF22">
    <property type="entry name" value="NUCLEAR RNA EXPORT FACTOR 1"/>
    <property type="match status" value="1"/>
</dbReference>
<evidence type="ECO:0000313" key="8">
    <source>
        <dbReference type="EMBL" id="KAG2211508.1"/>
    </source>
</evidence>
<organism evidence="8 9">
    <name type="scientific">Mucor plumbeus</name>
    <dbReference type="NCBI Taxonomy" id="97098"/>
    <lineage>
        <taxon>Eukaryota</taxon>
        <taxon>Fungi</taxon>
        <taxon>Fungi incertae sedis</taxon>
        <taxon>Mucoromycota</taxon>
        <taxon>Mucoromycotina</taxon>
        <taxon>Mucoromycetes</taxon>
        <taxon>Mucorales</taxon>
        <taxon>Mucorineae</taxon>
        <taxon>Mucoraceae</taxon>
        <taxon>Mucor</taxon>
    </lineage>
</organism>
<keyword evidence="5" id="KW-0539">Nucleus</keyword>
<dbReference type="EMBL" id="JAEPRC010000064">
    <property type="protein sequence ID" value="KAG2211508.1"/>
    <property type="molecule type" value="Genomic_DNA"/>
</dbReference>
<evidence type="ECO:0000259" key="7">
    <source>
        <dbReference type="PROSITE" id="PS50177"/>
    </source>
</evidence>
<name>A0A8H7VCI7_9FUNG</name>
<dbReference type="PROSITE" id="PS50177">
    <property type="entry name" value="NTF2_DOMAIN"/>
    <property type="match status" value="1"/>
</dbReference>
<dbReference type="SUPFAM" id="SSF52058">
    <property type="entry name" value="L domain-like"/>
    <property type="match status" value="1"/>
</dbReference>
<evidence type="ECO:0000256" key="6">
    <source>
        <dbReference type="SAM" id="MobiDB-lite"/>
    </source>
</evidence>
<dbReference type="GO" id="GO:0003723">
    <property type="term" value="F:RNA binding"/>
    <property type="evidence" value="ECO:0007669"/>
    <property type="project" value="TreeGrafter"/>
</dbReference>
<keyword evidence="9" id="KW-1185">Reference proteome</keyword>
<gene>
    <name evidence="8" type="ORF">INT46_008637</name>
</gene>
<dbReference type="InterPro" id="IPR032675">
    <property type="entry name" value="LRR_dom_sf"/>
</dbReference>
<evidence type="ECO:0000256" key="4">
    <source>
        <dbReference type="ARBA" id="ARBA00022816"/>
    </source>
</evidence>
<comment type="caution">
    <text evidence="8">The sequence shown here is derived from an EMBL/GenBank/DDBJ whole genome shotgun (WGS) entry which is preliminary data.</text>
</comment>
<feature type="region of interest" description="Disordered" evidence="6">
    <location>
        <begin position="213"/>
        <end position="237"/>
    </location>
</feature>
<feature type="region of interest" description="Disordered" evidence="6">
    <location>
        <begin position="1"/>
        <end position="117"/>
    </location>
</feature>
<feature type="compositionally biased region" description="Polar residues" evidence="6">
    <location>
        <begin position="53"/>
        <end position="64"/>
    </location>
</feature>
<comment type="subcellular location">
    <subcellularLocation>
        <location evidence="1">Nucleus</location>
    </subcellularLocation>
</comment>
<dbReference type="InterPro" id="IPR018222">
    <property type="entry name" value="Nuclear_transport_factor_2_euk"/>
</dbReference>
<accession>A0A8H7VCI7</accession>
<dbReference type="InterPro" id="IPR002075">
    <property type="entry name" value="NTF2_dom"/>
</dbReference>
<feature type="domain" description="NTF2" evidence="7">
    <location>
        <begin position="414"/>
        <end position="564"/>
    </location>
</feature>
<evidence type="ECO:0000256" key="5">
    <source>
        <dbReference type="ARBA" id="ARBA00023242"/>
    </source>
</evidence>
<dbReference type="GO" id="GO:0016973">
    <property type="term" value="P:poly(A)+ mRNA export from nucleus"/>
    <property type="evidence" value="ECO:0007669"/>
    <property type="project" value="TreeGrafter"/>
</dbReference>
<reference evidence="8" key="1">
    <citation type="submission" date="2020-12" db="EMBL/GenBank/DDBJ databases">
        <title>Metabolic potential, ecology and presence of endohyphal bacteria is reflected in genomic diversity of Mucoromycotina.</title>
        <authorList>
            <person name="Muszewska A."/>
            <person name="Okrasinska A."/>
            <person name="Steczkiewicz K."/>
            <person name="Drgas O."/>
            <person name="Orlowska M."/>
            <person name="Perlinska-Lenart U."/>
            <person name="Aleksandrzak-Piekarczyk T."/>
            <person name="Szatraj K."/>
            <person name="Zielenkiewicz U."/>
            <person name="Pilsyk S."/>
            <person name="Malc E."/>
            <person name="Mieczkowski P."/>
            <person name="Kruszewska J.S."/>
            <person name="Biernat P."/>
            <person name="Pawlowska J."/>
        </authorList>
    </citation>
    <scope>NUCLEOTIDE SEQUENCE</scope>
    <source>
        <strain evidence="8">CBS 226.32</strain>
    </source>
</reference>
<feature type="compositionally biased region" description="Low complexity" evidence="6">
    <location>
        <begin position="72"/>
        <end position="89"/>
    </location>
</feature>
<dbReference type="Pfam" id="PF18444">
    <property type="entry name" value="RRM_9"/>
    <property type="match status" value="1"/>
</dbReference>